<name>A0A0K1RD75_9CORY</name>
<organism evidence="1 2">
    <name type="scientific">Corynebacterium riegelii</name>
    <dbReference type="NCBI Taxonomy" id="156976"/>
    <lineage>
        <taxon>Bacteria</taxon>
        <taxon>Bacillati</taxon>
        <taxon>Actinomycetota</taxon>
        <taxon>Actinomycetes</taxon>
        <taxon>Mycobacteriales</taxon>
        <taxon>Corynebacteriaceae</taxon>
        <taxon>Corynebacterium</taxon>
    </lineage>
</organism>
<dbReference type="AlphaFoldDB" id="A0A0K1RD75"/>
<gene>
    <name evidence="1" type="ORF">AK829_09785</name>
</gene>
<dbReference type="RefSeq" id="WP_052205663.1">
    <property type="nucleotide sequence ID" value="NZ_CP012342.1"/>
</dbReference>
<dbReference type="PATRIC" id="fig|156976.3.peg.1968"/>
<dbReference type="STRING" id="156976.AK829_09785"/>
<sequence>MYDRSTDPDELPDPWVVGVLDVETVTQIRMSEDSGQAPLADATNYIILGGNAIAQAGKVEERGSDDVDIQGADNAMVSFFEYTDNDGDLWNGLLLSAGKRATGNVATMELLSIRDGGLSQDEVMEIVNSATYDVSKAPEVDAKELGQ</sequence>
<evidence type="ECO:0000313" key="2">
    <source>
        <dbReference type="Proteomes" id="UP000060016"/>
    </source>
</evidence>
<dbReference type="EMBL" id="CP012342">
    <property type="protein sequence ID" value="AKV59377.1"/>
    <property type="molecule type" value="Genomic_DNA"/>
</dbReference>
<keyword evidence="2" id="KW-1185">Reference proteome</keyword>
<dbReference type="Proteomes" id="UP000060016">
    <property type="component" value="Chromosome"/>
</dbReference>
<reference evidence="1 2" key="1">
    <citation type="submission" date="2015-08" db="EMBL/GenBank/DDBJ databases">
        <authorList>
            <person name="Babu N.S."/>
            <person name="Beckwith C.J."/>
            <person name="Beseler K.G."/>
            <person name="Brison A."/>
            <person name="Carone J.V."/>
            <person name="Caskin T.P."/>
            <person name="Diamond M."/>
            <person name="Durham M.E."/>
            <person name="Foxe J.M."/>
            <person name="Go M."/>
            <person name="Henderson B.A."/>
            <person name="Jones I.B."/>
            <person name="McGettigan J.A."/>
            <person name="Micheletti S.J."/>
            <person name="Nasrallah M.E."/>
            <person name="Ortiz D."/>
            <person name="Piller C.R."/>
            <person name="Privatt S.R."/>
            <person name="Schneider S.L."/>
            <person name="Sharp S."/>
            <person name="Smith T.C."/>
            <person name="Stanton J.D."/>
            <person name="Ullery H.E."/>
            <person name="Wilson R.J."/>
            <person name="Serrano M.G."/>
            <person name="Buck G."/>
            <person name="Lee V."/>
            <person name="Wang Y."/>
            <person name="Carvalho R."/>
            <person name="Voegtly L."/>
            <person name="Shi R."/>
            <person name="Duckworth R."/>
            <person name="Johnson A."/>
            <person name="Loviza R."/>
            <person name="Walstead R."/>
            <person name="Shah Z."/>
            <person name="Kiflezghi M."/>
            <person name="Wade K."/>
            <person name="Ball S.L."/>
            <person name="Bradley K.W."/>
            <person name="Asai D.J."/>
            <person name="Bowman C.A."/>
            <person name="Russell D.A."/>
            <person name="Pope W.H."/>
            <person name="Jacobs-Sera D."/>
            <person name="Hendrix R.W."/>
            <person name="Hatfull G.F."/>
        </authorList>
    </citation>
    <scope>NUCLEOTIDE SEQUENCE [LARGE SCALE GENOMIC DNA]</scope>
    <source>
        <strain evidence="1 2">PUDD_83A45</strain>
    </source>
</reference>
<proteinExistence type="predicted"/>
<dbReference type="KEGG" id="crie:AK829_09785"/>
<evidence type="ECO:0000313" key="1">
    <source>
        <dbReference type="EMBL" id="AKV59377.1"/>
    </source>
</evidence>
<accession>A0A0K1RD75</accession>
<protein>
    <submittedName>
        <fullName evidence="1">Uncharacterized protein</fullName>
    </submittedName>
</protein>